<feature type="compositionally biased region" description="Polar residues" evidence="1">
    <location>
        <begin position="1"/>
        <end position="18"/>
    </location>
</feature>
<name>X6NYG9_RETFI</name>
<feature type="region of interest" description="Disordered" evidence="1">
    <location>
        <begin position="1"/>
        <end position="29"/>
    </location>
</feature>
<evidence type="ECO:0000313" key="3">
    <source>
        <dbReference type="Proteomes" id="UP000023152"/>
    </source>
</evidence>
<reference evidence="2 3" key="1">
    <citation type="journal article" date="2013" name="Curr. Biol.">
        <title>The Genome of the Foraminiferan Reticulomyxa filosa.</title>
        <authorList>
            <person name="Glockner G."/>
            <person name="Hulsmann N."/>
            <person name="Schleicher M."/>
            <person name="Noegel A.A."/>
            <person name="Eichinger L."/>
            <person name="Gallinger C."/>
            <person name="Pawlowski J."/>
            <person name="Sierra R."/>
            <person name="Euteneuer U."/>
            <person name="Pillet L."/>
            <person name="Moustafa A."/>
            <person name="Platzer M."/>
            <person name="Groth M."/>
            <person name="Szafranski K."/>
            <person name="Schliwa M."/>
        </authorList>
    </citation>
    <scope>NUCLEOTIDE SEQUENCE [LARGE SCALE GENOMIC DNA]</scope>
</reference>
<dbReference type="AlphaFoldDB" id="X6NYG9"/>
<feature type="region of interest" description="Disordered" evidence="1">
    <location>
        <begin position="57"/>
        <end position="100"/>
    </location>
</feature>
<evidence type="ECO:0000256" key="1">
    <source>
        <dbReference type="SAM" id="MobiDB-lite"/>
    </source>
</evidence>
<sequence>MPVVSSRSGEWTASNAHAKTSLPEEEEIVNKDVAMSDVLDAMNEDMVADYMEIGLDSKANADGDGASNEKVNAIEEDESMANQSDSEENTEANEELPDPEEWLAQKKLRASKLKLEMASICEKMSEDPYAHVN</sequence>
<organism evidence="2 3">
    <name type="scientific">Reticulomyxa filosa</name>
    <dbReference type="NCBI Taxonomy" id="46433"/>
    <lineage>
        <taxon>Eukaryota</taxon>
        <taxon>Sar</taxon>
        <taxon>Rhizaria</taxon>
        <taxon>Retaria</taxon>
        <taxon>Foraminifera</taxon>
        <taxon>Monothalamids</taxon>
        <taxon>Reticulomyxidae</taxon>
        <taxon>Reticulomyxa</taxon>
    </lineage>
</organism>
<protein>
    <submittedName>
        <fullName evidence="2">Uncharacterized protein</fullName>
    </submittedName>
</protein>
<evidence type="ECO:0000313" key="2">
    <source>
        <dbReference type="EMBL" id="ETO30337.1"/>
    </source>
</evidence>
<dbReference type="EMBL" id="ASPP01005531">
    <property type="protein sequence ID" value="ETO30337.1"/>
    <property type="molecule type" value="Genomic_DNA"/>
</dbReference>
<gene>
    <name evidence="2" type="ORF">RFI_06785</name>
</gene>
<proteinExistence type="predicted"/>
<dbReference type="Proteomes" id="UP000023152">
    <property type="component" value="Unassembled WGS sequence"/>
</dbReference>
<feature type="compositionally biased region" description="Acidic residues" evidence="1">
    <location>
        <begin position="74"/>
        <end position="100"/>
    </location>
</feature>
<comment type="caution">
    <text evidence="2">The sequence shown here is derived from an EMBL/GenBank/DDBJ whole genome shotgun (WGS) entry which is preliminary data.</text>
</comment>
<keyword evidence="3" id="KW-1185">Reference proteome</keyword>
<accession>X6NYG9</accession>